<evidence type="ECO:0000256" key="3">
    <source>
        <dbReference type="ARBA" id="ARBA00022525"/>
    </source>
</evidence>
<evidence type="ECO:0000256" key="1">
    <source>
        <dbReference type="ARBA" id="ARBA00004613"/>
    </source>
</evidence>
<dbReference type="PROSITE" id="PS51892">
    <property type="entry name" value="SUBTILASE"/>
    <property type="match status" value="1"/>
</dbReference>
<evidence type="ECO:0000256" key="6">
    <source>
        <dbReference type="ARBA" id="ARBA00022825"/>
    </source>
</evidence>
<dbReference type="Pfam" id="PF00082">
    <property type="entry name" value="Peptidase_S8"/>
    <property type="match status" value="1"/>
</dbReference>
<dbReference type="PROSITE" id="PS00136">
    <property type="entry name" value="SUBTILASE_ASP"/>
    <property type="match status" value="1"/>
</dbReference>
<dbReference type="PRINTS" id="PR00723">
    <property type="entry name" value="SUBTILISIN"/>
</dbReference>
<dbReference type="GO" id="GO:0004252">
    <property type="term" value="F:serine-type endopeptidase activity"/>
    <property type="evidence" value="ECO:0007669"/>
    <property type="project" value="UniProtKB-UniRule"/>
</dbReference>
<feature type="domain" description="Peptidase S8/S53" evidence="11">
    <location>
        <begin position="174"/>
        <end position="448"/>
    </location>
</feature>
<keyword evidence="6 8" id="KW-0720">Serine protease</keyword>
<feature type="active site" description="Charge relay system" evidence="7 8">
    <location>
        <position position="233"/>
    </location>
</feature>
<dbReference type="Gene3D" id="3.40.50.200">
    <property type="entry name" value="Peptidase S8/S53 domain"/>
    <property type="match status" value="1"/>
</dbReference>
<reference evidence="12 13" key="1">
    <citation type="submission" date="2017-05" db="EMBL/GenBank/DDBJ databases">
        <title>Biotechnological potential of actinobacteria isolated from South African environments.</title>
        <authorList>
            <person name="Le Roes-Hill M."/>
            <person name="Prins A."/>
            <person name="Durrell K.A."/>
        </authorList>
    </citation>
    <scope>NUCLEOTIDE SEQUENCE [LARGE SCALE GENOMIC DNA]</scope>
    <source>
        <strain evidence="12 13">HMC13</strain>
    </source>
</reference>
<gene>
    <name evidence="12" type="ORF">CA983_31065</name>
</gene>
<evidence type="ECO:0000256" key="10">
    <source>
        <dbReference type="SAM" id="MobiDB-lite"/>
    </source>
</evidence>
<name>A0A243RRN0_9ACTN</name>
<dbReference type="InterPro" id="IPR000209">
    <property type="entry name" value="Peptidase_S8/S53_dom"/>
</dbReference>
<dbReference type="InterPro" id="IPR036852">
    <property type="entry name" value="Peptidase_S8/S53_dom_sf"/>
</dbReference>
<dbReference type="InterPro" id="IPR034084">
    <property type="entry name" value="Thermitase-like_dom"/>
</dbReference>
<dbReference type="InterPro" id="IPR050131">
    <property type="entry name" value="Peptidase_S8_subtilisin-like"/>
</dbReference>
<proteinExistence type="inferred from homology"/>
<keyword evidence="4 8" id="KW-0645">Protease</keyword>
<dbReference type="AlphaFoldDB" id="A0A243RRN0"/>
<feature type="region of interest" description="Disordered" evidence="10">
    <location>
        <begin position="1"/>
        <end position="25"/>
    </location>
</feature>
<dbReference type="InterPro" id="IPR023827">
    <property type="entry name" value="Peptidase_S8_Asp-AS"/>
</dbReference>
<evidence type="ECO:0000256" key="7">
    <source>
        <dbReference type="PIRSR" id="PIRSR615500-1"/>
    </source>
</evidence>
<dbReference type="CDD" id="cd07484">
    <property type="entry name" value="Peptidases_S8_Thermitase_like"/>
    <property type="match status" value="1"/>
</dbReference>
<evidence type="ECO:0000256" key="4">
    <source>
        <dbReference type="ARBA" id="ARBA00022670"/>
    </source>
</evidence>
<dbReference type="RefSeq" id="WP_086604161.1">
    <property type="nucleotide sequence ID" value="NZ_NGFN01000256.1"/>
</dbReference>
<comment type="subcellular location">
    <subcellularLocation>
        <location evidence="1">Secreted</location>
    </subcellularLocation>
</comment>
<dbReference type="PROSITE" id="PS00138">
    <property type="entry name" value="SUBTILASE_SER"/>
    <property type="match status" value="1"/>
</dbReference>
<protein>
    <recommendedName>
        <fullName evidence="11">Peptidase S8/S53 domain-containing protein</fullName>
    </recommendedName>
</protein>
<comment type="caution">
    <text evidence="12">The sequence shown here is derived from an EMBL/GenBank/DDBJ whole genome shotgun (WGS) entry which is preliminary data.</text>
</comment>
<accession>A0A243RRN0</accession>
<comment type="similarity">
    <text evidence="2 8 9">Belongs to the peptidase S8 family.</text>
</comment>
<feature type="active site" description="Charge relay system" evidence="7 8">
    <location>
        <position position="396"/>
    </location>
</feature>
<keyword evidence="13" id="KW-1185">Reference proteome</keyword>
<evidence type="ECO:0000256" key="8">
    <source>
        <dbReference type="PROSITE-ProRule" id="PRU01240"/>
    </source>
</evidence>
<dbReference type="GO" id="GO:0005576">
    <property type="term" value="C:extracellular region"/>
    <property type="evidence" value="ECO:0007669"/>
    <property type="project" value="UniProtKB-SubCell"/>
</dbReference>
<dbReference type="Proteomes" id="UP000195105">
    <property type="component" value="Unassembled WGS sequence"/>
</dbReference>
<feature type="active site" description="Charge relay system" evidence="7 8">
    <location>
        <position position="181"/>
    </location>
</feature>
<evidence type="ECO:0000256" key="2">
    <source>
        <dbReference type="ARBA" id="ARBA00011073"/>
    </source>
</evidence>
<evidence type="ECO:0000313" key="12">
    <source>
        <dbReference type="EMBL" id="OUC96991.1"/>
    </source>
</evidence>
<evidence type="ECO:0000259" key="11">
    <source>
        <dbReference type="Pfam" id="PF00082"/>
    </source>
</evidence>
<sequence length="459" mass="48754">MPDKHQYTDTEAPDERSSVFAPNQDNQVPGEVLIKVQPEAAKGISVAVPTGPVRGAFAAATHLGVEPLDQVFTDIGVRSVTRLHPPPAPIPAGIAAVAEQTELSAAYRVRFDPAQDVSRAVQRLNALEEVSVAEPNRWREQASVIPNDPLFAQQWGLKRIKCPEAWERSRGSGSVAVAIIDTGVDLNHPELAPLLKQGKDFVDLGPNPIARPGWVFEGDFLGVDDFPQDEVGHGTHVAGTIACRSNNREGVTGVTWECRLMPVRVLARIRRLSDNLVSGVGSAADIAAGIRWAVDHGARVLNLSLGGPQATEVERDAIAHAIDHDVVVVAAMGNAGRRTQSFPAAFDDVIAVGATDPLDRKATFSNTGPHIDVSAPGVNILSTFLDDTFSPSDGTSMACPHVAGVAALLLSLGPGLSARDVRQILRTTAKPLRRRPNDPVPNDDFGFGLLDADSALALV</sequence>
<dbReference type="PANTHER" id="PTHR43806:SF11">
    <property type="entry name" value="CEREVISIN-RELATED"/>
    <property type="match status" value="1"/>
</dbReference>
<dbReference type="EMBL" id="NGFN01000256">
    <property type="protein sequence ID" value="OUC96991.1"/>
    <property type="molecule type" value="Genomic_DNA"/>
</dbReference>
<organism evidence="12 13">
    <name type="scientific">Streptomyces swartbergensis</name>
    <dbReference type="NCBI Taxonomy" id="487165"/>
    <lineage>
        <taxon>Bacteria</taxon>
        <taxon>Bacillati</taxon>
        <taxon>Actinomycetota</taxon>
        <taxon>Actinomycetes</taxon>
        <taxon>Kitasatosporales</taxon>
        <taxon>Streptomycetaceae</taxon>
        <taxon>Streptomyces</taxon>
    </lineage>
</organism>
<evidence type="ECO:0000313" key="13">
    <source>
        <dbReference type="Proteomes" id="UP000195105"/>
    </source>
</evidence>
<dbReference type="GO" id="GO:0006508">
    <property type="term" value="P:proteolysis"/>
    <property type="evidence" value="ECO:0007669"/>
    <property type="project" value="UniProtKB-KW"/>
</dbReference>
<dbReference type="InterPro" id="IPR023828">
    <property type="entry name" value="Peptidase_S8_Ser-AS"/>
</dbReference>
<dbReference type="SUPFAM" id="SSF52743">
    <property type="entry name" value="Subtilisin-like"/>
    <property type="match status" value="1"/>
</dbReference>
<evidence type="ECO:0000256" key="5">
    <source>
        <dbReference type="ARBA" id="ARBA00022801"/>
    </source>
</evidence>
<dbReference type="PANTHER" id="PTHR43806">
    <property type="entry name" value="PEPTIDASE S8"/>
    <property type="match status" value="1"/>
</dbReference>
<keyword evidence="5 8" id="KW-0378">Hydrolase</keyword>
<dbReference type="InterPro" id="IPR015500">
    <property type="entry name" value="Peptidase_S8_subtilisin-rel"/>
</dbReference>
<evidence type="ECO:0000256" key="9">
    <source>
        <dbReference type="RuleBase" id="RU003355"/>
    </source>
</evidence>
<keyword evidence="3" id="KW-0964">Secreted</keyword>
<feature type="compositionally biased region" description="Basic and acidic residues" evidence="10">
    <location>
        <begin position="1"/>
        <end position="17"/>
    </location>
</feature>